<name>A0A9E7UC70_9EURY</name>
<keyword evidence="3" id="KW-1185">Reference proteome</keyword>
<gene>
    <name evidence="2" type="ORF">N0B31_06530</name>
</gene>
<dbReference type="KEGG" id="ssai:N0B31_06530"/>
<dbReference type="GeneID" id="74942062"/>
<dbReference type="InterPro" id="IPR036849">
    <property type="entry name" value="Enolase-like_C_sf"/>
</dbReference>
<protein>
    <recommendedName>
        <fullName evidence="4">Enolase</fullName>
    </recommendedName>
</protein>
<dbReference type="Proteomes" id="UP001057580">
    <property type="component" value="Chromosome"/>
</dbReference>
<reference evidence="2" key="1">
    <citation type="submission" date="2022-09" db="EMBL/GenBank/DDBJ databases">
        <title>Diverse halophilic archaea isolated from saline environments.</title>
        <authorList>
            <person name="Cui H.-L."/>
        </authorList>
    </citation>
    <scope>NUCLEOTIDE SEQUENCE</scope>
    <source>
        <strain evidence="2">ZS-35-S2</strain>
    </source>
</reference>
<proteinExistence type="predicted"/>
<evidence type="ECO:0000313" key="2">
    <source>
        <dbReference type="EMBL" id="UWM55937.1"/>
    </source>
</evidence>
<evidence type="ECO:0000313" key="3">
    <source>
        <dbReference type="Proteomes" id="UP001057580"/>
    </source>
</evidence>
<evidence type="ECO:0008006" key="4">
    <source>
        <dbReference type="Google" id="ProtNLM"/>
    </source>
</evidence>
<sequence>MDHSETGYDAVTALPLVVEGYDLEHHERSPSADFTRRTTVFALHGDGETGRGEDVAYEPEDHEALAAADPFDLSFDGTFGEFSARLDRTDLFEDPPARETNRAYRRWALESAALDLALRQAETNLGTVLGRAYRPVRFVVSTRVDSMDRIDTLLDVDPDAEFKLDPEPDWDDELFDSLAALDRVRVVDLKGFYEGTSVDVPADPDLYERTLETFPDAVVEDAYFTEETTPLLEPEADRLSFDYPVHDVESVEALPVEVRWLNVKPSRFGTVESLLETIAWAEARDVRMYGGGQYELSVGRDQIQALASLFYADGPNDVAPRDYNEQRPPRTLPRSPLKPGGRPTGLGLE</sequence>
<feature type="compositionally biased region" description="Basic and acidic residues" evidence="1">
    <location>
        <begin position="319"/>
        <end position="328"/>
    </location>
</feature>
<dbReference type="Gene3D" id="3.20.20.120">
    <property type="entry name" value="Enolase-like C-terminal domain"/>
    <property type="match status" value="1"/>
</dbReference>
<dbReference type="RefSeq" id="WP_260595053.1">
    <property type="nucleotide sequence ID" value="NZ_CP104003.1"/>
</dbReference>
<organism evidence="2 3">
    <name type="scientific">Salinirubellus salinus</name>
    <dbReference type="NCBI Taxonomy" id="1364945"/>
    <lineage>
        <taxon>Archaea</taxon>
        <taxon>Methanobacteriati</taxon>
        <taxon>Methanobacteriota</taxon>
        <taxon>Stenosarchaea group</taxon>
        <taxon>Halobacteria</taxon>
        <taxon>Halobacteriales</taxon>
        <taxon>Natronomonadaceae</taxon>
        <taxon>Salinirubellus</taxon>
    </lineage>
</organism>
<feature type="region of interest" description="Disordered" evidence="1">
    <location>
        <begin position="317"/>
        <end position="349"/>
    </location>
</feature>
<evidence type="ECO:0000256" key="1">
    <source>
        <dbReference type="SAM" id="MobiDB-lite"/>
    </source>
</evidence>
<dbReference type="EMBL" id="CP104003">
    <property type="protein sequence ID" value="UWM55937.1"/>
    <property type="molecule type" value="Genomic_DNA"/>
</dbReference>
<dbReference type="AlphaFoldDB" id="A0A9E7UC70"/>
<accession>A0A9E7UC70</accession>
<dbReference type="SUPFAM" id="SSF51604">
    <property type="entry name" value="Enolase C-terminal domain-like"/>
    <property type="match status" value="1"/>
</dbReference>